<protein>
    <submittedName>
        <fullName evidence="2">DNA helicase</fullName>
    </submittedName>
</protein>
<evidence type="ECO:0000313" key="1">
    <source>
        <dbReference type="Proteomes" id="UP000038045"/>
    </source>
</evidence>
<evidence type="ECO:0000313" key="2">
    <source>
        <dbReference type="WBParaSite" id="PTRK_0000590600.1"/>
    </source>
</evidence>
<dbReference type="AlphaFoldDB" id="A0A0N4ZE72"/>
<reference evidence="2" key="1">
    <citation type="submission" date="2017-02" db="UniProtKB">
        <authorList>
            <consortium name="WormBaseParasite"/>
        </authorList>
    </citation>
    <scope>IDENTIFICATION</scope>
</reference>
<name>A0A0N4ZE72_PARTI</name>
<accession>A0A0N4ZE72</accession>
<dbReference type="SUPFAM" id="SSF52540">
    <property type="entry name" value="P-loop containing nucleoside triphosphate hydrolases"/>
    <property type="match status" value="1"/>
</dbReference>
<dbReference type="WBParaSite" id="PTRK_0000590600.1">
    <property type="protein sequence ID" value="PTRK_0000590600.1"/>
    <property type="gene ID" value="PTRK_0000590600"/>
</dbReference>
<sequence length="239" mass="26964">MNKAIKAFKTMFNGEPSPKQLKVLSNGLIHKRDIMITGSCGKGKTISAILLSLLLMCNDATVERSESTVSNGEHKMNEKEKIISKARMIYLTTDVLEMRGLVNSIKYVKSVLEIEGSILEITDDSPLTKFDMVENCVIIVSLASDFLKATSNIMFPFLKSLTIDSCPPIANQTFSDDFKDFASYNVMNDKWNVVVIGRKIRGNTYSVMKELLMKKFAVVSFNDEEMEEKPKYLKRKFKG</sequence>
<keyword evidence="1" id="KW-1185">Reference proteome</keyword>
<proteinExistence type="predicted"/>
<dbReference type="InterPro" id="IPR027417">
    <property type="entry name" value="P-loop_NTPase"/>
</dbReference>
<organism evidence="1 2">
    <name type="scientific">Parastrongyloides trichosuri</name>
    <name type="common">Possum-specific nematode worm</name>
    <dbReference type="NCBI Taxonomy" id="131310"/>
    <lineage>
        <taxon>Eukaryota</taxon>
        <taxon>Metazoa</taxon>
        <taxon>Ecdysozoa</taxon>
        <taxon>Nematoda</taxon>
        <taxon>Chromadorea</taxon>
        <taxon>Rhabditida</taxon>
        <taxon>Tylenchina</taxon>
        <taxon>Panagrolaimomorpha</taxon>
        <taxon>Strongyloidoidea</taxon>
        <taxon>Strongyloididae</taxon>
        <taxon>Parastrongyloides</taxon>
    </lineage>
</organism>
<dbReference type="Proteomes" id="UP000038045">
    <property type="component" value="Unplaced"/>
</dbReference>